<keyword evidence="5" id="KW-1185">Reference proteome</keyword>
<dbReference type="InterPro" id="IPR036271">
    <property type="entry name" value="Tet_transcr_reg_TetR-rel_C_sf"/>
</dbReference>
<dbReference type="InterPro" id="IPR045823">
    <property type="entry name" value="TetR_C_32"/>
</dbReference>
<dbReference type="InterPro" id="IPR050109">
    <property type="entry name" value="HTH-type_TetR-like_transc_reg"/>
</dbReference>
<evidence type="ECO:0000313" key="4">
    <source>
        <dbReference type="EMBL" id="MEV0712989.1"/>
    </source>
</evidence>
<comment type="caution">
    <text evidence="4">The sequence shown here is derived from an EMBL/GenBank/DDBJ whole genome shotgun (WGS) entry which is preliminary data.</text>
</comment>
<accession>A0ABV3G5N1</accession>
<evidence type="ECO:0000313" key="5">
    <source>
        <dbReference type="Proteomes" id="UP001551695"/>
    </source>
</evidence>
<name>A0ABV3G5N1_9NOCA</name>
<sequence>MLSILLCREDMPGSRARHRPRECGSYRIGDPNATARGGLHLSWKDITRPLTREPTLSTEDLAARIGPEAVAERDQLEPREHRVANTVDVDERPAAVRGGRTDGRKRRWRQHKIDRREELVDGTLAAIRKRGSNAGMDEIAAEIGVSKTVLYRYFSDKNDLIRATMQRFIELTLMPRVYEAISLDAAEYQLVRSAMAAYVGTVDEDPEVYRFIMGNGSGQSSLAEFEKLFAEVVSTVIVDKGRERGAKTEGAMLWSYVLVGGIQLATHWWTTDKTMSREEVIDYLTMMAWSAIEGMMRAGGSREIFNAQTHVLPDLNADGTLA</sequence>
<dbReference type="Gene3D" id="1.10.357.10">
    <property type="entry name" value="Tetracycline Repressor, domain 2"/>
    <property type="match status" value="1"/>
</dbReference>
<proteinExistence type="predicted"/>
<gene>
    <name evidence="4" type="ORF">AB0I48_36080</name>
</gene>
<feature type="DNA-binding region" description="H-T-H motif" evidence="2">
    <location>
        <begin position="135"/>
        <end position="154"/>
    </location>
</feature>
<dbReference type="Pfam" id="PF19344">
    <property type="entry name" value="TetR_C_32"/>
    <property type="match status" value="1"/>
</dbReference>
<feature type="domain" description="HTH tetR-type" evidence="3">
    <location>
        <begin position="113"/>
        <end position="172"/>
    </location>
</feature>
<evidence type="ECO:0000256" key="1">
    <source>
        <dbReference type="ARBA" id="ARBA00023125"/>
    </source>
</evidence>
<dbReference type="SUPFAM" id="SSF46689">
    <property type="entry name" value="Homeodomain-like"/>
    <property type="match status" value="1"/>
</dbReference>
<dbReference type="PANTHER" id="PTHR30055">
    <property type="entry name" value="HTH-TYPE TRANSCRIPTIONAL REGULATOR RUTR"/>
    <property type="match status" value="1"/>
</dbReference>
<dbReference type="PANTHER" id="PTHR30055:SF160">
    <property type="entry name" value="TRANSCRIPTIONAL REGULATORY PROTEIN (PROBABLY ASNC-FAMILY)-RELATED"/>
    <property type="match status" value="1"/>
</dbReference>
<reference evidence="4 5" key="1">
    <citation type="submission" date="2024-06" db="EMBL/GenBank/DDBJ databases">
        <title>The Natural Products Discovery Center: Release of the First 8490 Sequenced Strains for Exploring Actinobacteria Biosynthetic Diversity.</title>
        <authorList>
            <person name="Kalkreuter E."/>
            <person name="Kautsar S.A."/>
            <person name="Yang D."/>
            <person name="Bader C.D."/>
            <person name="Teijaro C.N."/>
            <person name="Fluegel L."/>
            <person name="Davis C.M."/>
            <person name="Simpson J.R."/>
            <person name="Lauterbach L."/>
            <person name="Steele A.D."/>
            <person name="Gui C."/>
            <person name="Meng S."/>
            <person name="Li G."/>
            <person name="Viehrig K."/>
            <person name="Ye F."/>
            <person name="Su P."/>
            <person name="Kiefer A.F."/>
            <person name="Nichols A."/>
            <person name="Cepeda A.J."/>
            <person name="Yan W."/>
            <person name="Fan B."/>
            <person name="Jiang Y."/>
            <person name="Adhikari A."/>
            <person name="Zheng C.-J."/>
            <person name="Schuster L."/>
            <person name="Cowan T.M."/>
            <person name="Smanski M.J."/>
            <person name="Chevrette M.G."/>
            <person name="De Carvalho L.P.S."/>
            <person name="Shen B."/>
        </authorList>
    </citation>
    <scope>NUCLEOTIDE SEQUENCE [LARGE SCALE GENOMIC DNA]</scope>
    <source>
        <strain evidence="4 5">NPDC050403</strain>
    </source>
</reference>
<dbReference type="Proteomes" id="UP001551695">
    <property type="component" value="Unassembled WGS sequence"/>
</dbReference>
<dbReference type="PROSITE" id="PS50977">
    <property type="entry name" value="HTH_TETR_2"/>
    <property type="match status" value="1"/>
</dbReference>
<keyword evidence="1 2" id="KW-0238">DNA-binding</keyword>
<dbReference type="InterPro" id="IPR009057">
    <property type="entry name" value="Homeodomain-like_sf"/>
</dbReference>
<evidence type="ECO:0000256" key="2">
    <source>
        <dbReference type="PROSITE-ProRule" id="PRU00335"/>
    </source>
</evidence>
<evidence type="ECO:0000259" key="3">
    <source>
        <dbReference type="PROSITE" id="PS50977"/>
    </source>
</evidence>
<organism evidence="4 5">
    <name type="scientific">Nocardia aurea</name>
    <dbReference type="NCBI Taxonomy" id="2144174"/>
    <lineage>
        <taxon>Bacteria</taxon>
        <taxon>Bacillati</taxon>
        <taxon>Actinomycetota</taxon>
        <taxon>Actinomycetes</taxon>
        <taxon>Mycobacteriales</taxon>
        <taxon>Nocardiaceae</taxon>
        <taxon>Nocardia</taxon>
    </lineage>
</organism>
<dbReference type="EMBL" id="JBFAKC010000034">
    <property type="protein sequence ID" value="MEV0712989.1"/>
    <property type="molecule type" value="Genomic_DNA"/>
</dbReference>
<dbReference type="Pfam" id="PF00440">
    <property type="entry name" value="TetR_N"/>
    <property type="match status" value="1"/>
</dbReference>
<dbReference type="InterPro" id="IPR001647">
    <property type="entry name" value="HTH_TetR"/>
</dbReference>
<protein>
    <submittedName>
        <fullName evidence="4">TetR/AcrR family transcriptional regulator</fullName>
    </submittedName>
</protein>
<dbReference type="SUPFAM" id="SSF48498">
    <property type="entry name" value="Tetracyclin repressor-like, C-terminal domain"/>
    <property type="match status" value="1"/>
</dbReference>